<dbReference type="InterPro" id="IPR003340">
    <property type="entry name" value="B3_DNA-bd"/>
</dbReference>
<feature type="domain" description="TF-B3" evidence="8">
    <location>
        <begin position="190"/>
        <end position="264"/>
    </location>
</feature>
<keyword evidence="5" id="KW-0539">Nucleus</keyword>
<evidence type="ECO:0000256" key="6">
    <source>
        <dbReference type="SAM" id="Coils"/>
    </source>
</evidence>
<dbReference type="InterPro" id="IPR015300">
    <property type="entry name" value="DNA-bd_pseudobarrel_sf"/>
</dbReference>
<evidence type="ECO:0000256" key="4">
    <source>
        <dbReference type="ARBA" id="ARBA00023163"/>
    </source>
</evidence>
<feature type="coiled-coil region" evidence="6">
    <location>
        <begin position="585"/>
        <end position="612"/>
    </location>
</feature>
<keyword evidence="6" id="KW-0175">Coiled coil</keyword>
<feature type="compositionally biased region" description="Polar residues" evidence="7">
    <location>
        <begin position="427"/>
        <end position="439"/>
    </location>
</feature>
<comment type="subcellular location">
    <subcellularLocation>
        <location evidence="1">Nucleus</location>
    </subcellularLocation>
</comment>
<dbReference type="AlphaFoldDB" id="A0A2P5Y3F3"/>
<evidence type="ECO:0000256" key="5">
    <source>
        <dbReference type="ARBA" id="ARBA00023242"/>
    </source>
</evidence>
<gene>
    <name evidence="9" type="ORF">GOBAR_AA10537</name>
</gene>
<evidence type="ECO:0000256" key="7">
    <source>
        <dbReference type="SAM" id="MobiDB-lite"/>
    </source>
</evidence>
<dbReference type="Gene3D" id="2.40.330.10">
    <property type="entry name" value="DNA-binding pseudobarrel domain"/>
    <property type="match status" value="1"/>
</dbReference>
<evidence type="ECO:0000256" key="1">
    <source>
        <dbReference type="ARBA" id="ARBA00004123"/>
    </source>
</evidence>
<name>A0A2P5Y3F3_GOSBA</name>
<dbReference type="Pfam" id="PF02362">
    <property type="entry name" value="B3"/>
    <property type="match status" value="1"/>
</dbReference>
<accession>A0A2P5Y3F3</accession>
<dbReference type="InterPro" id="IPR044837">
    <property type="entry name" value="REM16-like"/>
</dbReference>
<reference evidence="9 10" key="1">
    <citation type="submission" date="2015-01" db="EMBL/GenBank/DDBJ databases">
        <title>Genome of allotetraploid Gossypium barbadense reveals genomic plasticity and fiber elongation in cotton evolution.</title>
        <authorList>
            <person name="Chen X."/>
            <person name="Liu X."/>
            <person name="Zhao B."/>
            <person name="Zheng H."/>
            <person name="Hu Y."/>
            <person name="Lu G."/>
            <person name="Yang C."/>
            <person name="Chen J."/>
            <person name="Shan C."/>
            <person name="Zhang L."/>
            <person name="Zhou Y."/>
            <person name="Wang L."/>
            <person name="Guo W."/>
            <person name="Bai Y."/>
            <person name="Ruan J."/>
            <person name="Shangguan X."/>
            <person name="Mao Y."/>
            <person name="Jiang J."/>
            <person name="Zhu Y."/>
            <person name="Lei J."/>
            <person name="Kang H."/>
            <person name="Chen S."/>
            <person name="He X."/>
            <person name="Wang R."/>
            <person name="Wang Y."/>
            <person name="Chen J."/>
            <person name="Wang L."/>
            <person name="Yu S."/>
            <person name="Wang B."/>
            <person name="Wei J."/>
            <person name="Song S."/>
            <person name="Lu X."/>
            <person name="Gao Z."/>
            <person name="Gu W."/>
            <person name="Deng X."/>
            <person name="Ma D."/>
            <person name="Wang S."/>
            <person name="Liang W."/>
            <person name="Fang L."/>
            <person name="Cai C."/>
            <person name="Zhu X."/>
            <person name="Zhou B."/>
            <person name="Zhang Y."/>
            <person name="Chen Z."/>
            <person name="Xu S."/>
            <person name="Zhu R."/>
            <person name="Wang S."/>
            <person name="Zhang T."/>
            <person name="Zhao G."/>
        </authorList>
    </citation>
    <scope>NUCLEOTIDE SEQUENCE [LARGE SCALE GENOMIC DNA]</scope>
    <source>
        <strain evidence="10">cv. Xinhai21</strain>
        <tissue evidence="9">Leaf</tissue>
    </source>
</reference>
<protein>
    <recommendedName>
        <fullName evidence="8">TF-B3 domain-containing protein</fullName>
    </recommendedName>
</protein>
<dbReference type="PROSITE" id="PS50863">
    <property type="entry name" value="B3"/>
    <property type="match status" value="1"/>
</dbReference>
<dbReference type="Proteomes" id="UP000239757">
    <property type="component" value="Unassembled WGS sequence"/>
</dbReference>
<dbReference type="PANTHER" id="PTHR31391:SF135">
    <property type="entry name" value="B3 DOMAIN-CONTAINING PROTEIN OS01G0234100-LIKE ISOFORM X1"/>
    <property type="match status" value="1"/>
</dbReference>
<dbReference type="GO" id="GO:0005634">
    <property type="term" value="C:nucleus"/>
    <property type="evidence" value="ECO:0007669"/>
    <property type="project" value="UniProtKB-SubCell"/>
</dbReference>
<evidence type="ECO:0000259" key="8">
    <source>
        <dbReference type="PROSITE" id="PS50863"/>
    </source>
</evidence>
<dbReference type="SMART" id="SM01019">
    <property type="entry name" value="B3"/>
    <property type="match status" value="1"/>
</dbReference>
<proteinExistence type="predicted"/>
<dbReference type="CDD" id="cd10017">
    <property type="entry name" value="B3_DNA"/>
    <property type="match status" value="1"/>
</dbReference>
<dbReference type="GO" id="GO:0003677">
    <property type="term" value="F:DNA binding"/>
    <property type="evidence" value="ECO:0007669"/>
    <property type="project" value="UniProtKB-KW"/>
</dbReference>
<dbReference type="SUPFAM" id="SSF101936">
    <property type="entry name" value="DNA-binding pseudobarrel domain"/>
    <property type="match status" value="1"/>
</dbReference>
<feature type="region of interest" description="Disordered" evidence="7">
    <location>
        <begin position="393"/>
        <end position="446"/>
    </location>
</feature>
<organism evidence="9 10">
    <name type="scientific">Gossypium barbadense</name>
    <name type="common">Sea Island cotton</name>
    <name type="synonym">Hibiscus barbadensis</name>
    <dbReference type="NCBI Taxonomy" id="3634"/>
    <lineage>
        <taxon>Eukaryota</taxon>
        <taxon>Viridiplantae</taxon>
        <taxon>Streptophyta</taxon>
        <taxon>Embryophyta</taxon>
        <taxon>Tracheophyta</taxon>
        <taxon>Spermatophyta</taxon>
        <taxon>Magnoliopsida</taxon>
        <taxon>eudicotyledons</taxon>
        <taxon>Gunneridae</taxon>
        <taxon>Pentapetalae</taxon>
        <taxon>rosids</taxon>
        <taxon>malvids</taxon>
        <taxon>Malvales</taxon>
        <taxon>Malvaceae</taxon>
        <taxon>Malvoideae</taxon>
        <taxon>Gossypium</taxon>
    </lineage>
</organism>
<keyword evidence="3" id="KW-0238">DNA-binding</keyword>
<dbReference type="OrthoDB" id="1909330at2759"/>
<evidence type="ECO:0000313" key="9">
    <source>
        <dbReference type="EMBL" id="PPS10098.1"/>
    </source>
</evidence>
<evidence type="ECO:0000256" key="3">
    <source>
        <dbReference type="ARBA" id="ARBA00023125"/>
    </source>
</evidence>
<evidence type="ECO:0000256" key="2">
    <source>
        <dbReference type="ARBA" id="ARBA00023015"/>
    </source>
</evidence>
<dbReference type="PANTHER" id="PTHR31391">
    <property type="entry name" value="B3 DOMAIN-CONTAINING PROTEIN OS11G0197600-RELATED"/>
    <property type="match status" value="1"/>
</dbReference>
<sequence>MDRRVKKEAEEIPQRTMSFAVRRLKSAGKEGNYSMKNKDVGDGRCIAEIKSPAMICAEEIQSNLEPEFPSFAKSLVRSHVGSCFWMVSSVKCYNSPCLWDGAKPDNETGMWLALILVAAALLAQSPPAAPPSCSTISTSLTLLSVISIGSIPLVVSHLSKLLSLDLSYDDGLIFEGDVIKNVVGKLKQGLPGMFCKTHLPRKDTTITLEDESGNQFHVKYYADKTGLSAGWRQFCSAHNLLEGDVLVFQLVEPTKFKLVKYMLGWFLEGQTGKRNGRKIWIEKQRCRCYLVQDCTPCPMIPEFLLPPNPPAIRNNASENLVQQNSFGHQEVVMRSLSLPFSLRSLLVIYQARKLNLLKNTGSDQIYIIRANDLNELDGALGLLNLDAYTKQNDAETGPTVSKSTKRKRPKSLPLASVRKKNKRSGLQRLSCNVGQPAEQSENDSEEVGSEVLEGFKRTVSAIQFKDITSFENILVDGLVIDPELSEDIRSKYYQLCCSQNAFLHENIIQGISFKFKVGIISETVNIADAIRTCKLTTSRDEFDSWDRTLKAFELLGMNVGFLRTRLHRLVNLAFESEGAAETRRYFEAKAERDQTENEIRNLEAKLTELKDASKTFGFEIESLQSKAETNEFRFEKEVKAPW</sequence>
<keyword evidence="4" id="KW-0804">Transcription</keyword>
<keyword evidence="2" id="KW-0805">Transcription regulation</keyword>
<evidence type="ECO:0000313" key="10">
    <source>
        <dbReference type="Proteomes" id="UP000239757"/>
    </source>
</evidence>
<dbReference type="EMBL" id="KZ663774">
    <property type="protein sequence ID" value="PPS10098.1"/>
    <property type="molecule type" value="Genomic_DNA"/>
</dbReference>